<sequence length="737" mass="83851">MIAPSGPAYLLPTSIILLTFVTSSAINPGCQCVQYSSIPGDREWGLFTSPDYPSSYQRGIRCLLFSFQAPKDHIVQITFQLIKLPQPRNGCHAGDYLKLFLHLEEEGVNERTPWNSLICGDHKNQTFSSASRHLILQFHSSSIPFDELISKHHHNPPLSALTTFGFHGRFRFLNASQFESNGRLVPGTKCDYRFLSENFTSPEGKFFSPLHPSVYPHNTMCAYHFTAGLEERVKIVFESVILQPGKYSCLNKTDLIRIFDGPTTFSPVISVICNEVMDYEVISSGRDLFIEFIANSGSPGTGFRARYQFAKIVVDNGFDPLENFKQYFANKGLIRYGEDGLPQASTLVPQCNQVITSDRGRNGSFSTPNFPNPYPPKAHCRFEFIGHGRERVHIIFVDFDLFHKDKDKGKMNFNLLEPPLLKDDEEEEELDGGEDIDDNEGLIGDKTQQELERKAGKRRRKGKMQQDSEKIFKLLSKDGGGNAERKCAYADSIAAFVYVDGEERKLLRHCGTHPPPNLMSNGHRMTVEFRARATTTAPSVRGFYAQYFFVDNLGVASGRQLANYPCAFIFNSSEMRNGSVSSPNYPGLYPRDTECHYFFHAMRGDHVEIYFDHFEVVGIPSCEEDWDDYVELSNHMPMEDPHYRRMCGREPLRPQSVRSDGQFFRLSFKSNDRYDGFGFHAHFQFTDKINQIPAVNVNSACSFFALEKRMKSDLTQLLVLLVSYISLHQIIIKTLYL</sequence>
<feature type="domain" description="CUB" evidence="5">
    <location>
        <begin position="351"/>
        <end position="550"/>
    </location>
</feature>
<dbReference type="InterPro" id="IPR035914">
    <property type="entry name" value="Sperma_CUB_dom_sf"/>
</dbReference>
<organism evidence="6 7">
    <name type="scientific">Orchesella dallaii</name>
    <dbReference type="NCBI Taxonomy" id="48710"/>
    <lineage>
        <taxon>Eukaryota</taxon>
        <taxon>Metazoa</taxon>
        <taxon>Ecdysozoa</taxon>
        <taxon>Arthropoda</taxon>
        <taxon>Hexapoda</taxon>
        <taxon>Collembola</taxon>
        <taxon>Entomobryomorpha</taxon>
        <taxon>Entomobryoidea</taxon>
        <taxon>Orchesellidae</taxon>
        <taxon>Orchesellinae</taxon>
        <taxon>Orchesella</taxon>
    </lineage>
</organism>
<dbReference type="Proteomes" id="UP001642540">
    <property type="component" value="Unassembled WGS sequence"/>
</dbReference>
<feature type="domain" description="CUB" evidence="5">
    <location>
        <begin position="566"/>
        <end position="686"/>
    </location>
</feature>
<proteinExistence type="predicted"/>
<name>A0ABP1R7U0_9HEXA</name>
<dbReference type="InterPro" id="IPR053207">
    <property type="entry name" value="Non-NMDA_GluR_Accessory"/>
</dbReference>
<comment type="caution">
    <text evidence="6">The sequence shown here is derived from an EMBL/GenBank/DDBJ whole genome shotgun (WGS) entry which is preliminary data.</text>
</comment>
<accession>A0ABP1R7U0</accession>
<dbReference type="SMART" id="SM00042">
    <property type="entry name" value="CUB"/>
    <property type="match status" value="4"/>
</dbReference>
<dbReference type="PROSITE" id="PS01180">
    <property type="entry name" value="CUB"/>
    <property type="match status" value="4"/>
</dbReference>
<feature type="signal peptide" evidence="4">
    <location>
        <begin position="1"/>
        <end position="25"/>
    </location>
</feature>
<dbReference type="EMBL" id="CAXLJM020000053">
    <property type="protein sequence ID" value="CAL8116947.1"/>
    <property type="molecule type" value="Genomic_DNA"/>
</dbReference>
<evidence type="ECO:0000313" key="6">
    <source>
        <dbReference type="EMBL" id="CAL8116947.1"/>
    </source>
</evidence>
<dbReference type="Gene3D" id="2.60.120.290">
    <property type="entry name" value="Spermadhesin, CUB domain"/>
    <property type="match status" value="4"/>
</dbReference>
<feature type="region of interest" description="Disordered" evidence="3">
    <location>
        <begin position="419"/>
        <end position="465"/>
    </location>
</feature>
<comment type="caution">
    <text evidence="2">Lacks conserved residue(s) required for the propagation of feature annotation.</text>
</comment>
<reference evidence="6 7" key="1">
    <citation type="submission" date="2024-08" db="EMBL/GenBank/DDBJ databases">
        <authorList>
            <person name="Cucini C."/>
            <person name="Frati F."/>
        </authorList>
    </citation>
    <scope>NUCLEOTIDE SEQUENCE [LARGE SCALE GENOMIC DNA]</scope>
</reference>
<feature type="chain" id="PRO_5046497163" description="CUB domain-containing protein" evidence="4">
    <location>
        <begin position="26"/>
        <end position="737"/>
    </location>
</feature>
<dbReference type="PANTHER" id="PTHR47537">
    <property type="entry name" value="CUBILIN"/>
    <property type="match status" value="1"/>
</dbReference>
<protein>
    <recommendedName>
        <fullName evidence="5">CUB domain-containing protein</fullName>
    </recommendedName>
</protein>
<evidence type="ECO:0000256" key="2">
    <source>
        <dbReference type="PROSITE-ProRule" id="PRU00059"/>
    </source>
</evidence>
<dbReference type="InterPro" id="IPR000859">
    <property type="entry name" value="CUB_dom"/>
</dbReference>
<dbReference type="CDD" id="cd00041">
    <property type="entry name" value="CUB"/>
    <property type="match status" value="4"/>
</dbReference>
<evidence type="ECO:0000313" key="7">
    <source>
        <dbReference type="Proteomes" id="UP001642540"/>
    </source>
</evidence>
<evidence type="ECO:0000256" key="3">
    <source>
        <dbReference type="SAM" id="MobiDB-lite"/>
    </source>
</evidence>
<feature type="compositionally biased region" description="Acidic residues" evidence="3">
    <location>
        <begin position="423"/>
        <end position="440"/>
    </location>
</feature>
<dbReference type="PANTHER" id="PTHR47537:SF2">
    <property type="entry name" value="CUBILIN"/>
    <property type="match status" value="1"/>
</dbReference>
<evidence type="ECO:0000259" key="5">
    <source>
        <dbReference type="PROSITE" id="PS01180"/>
    </source>
</evidence>
<keyword evidence="1" id="KW-1015">Disulfide bond</keyword>
<dbReference type="Pfam" id="PF00431">
    <property type="entry name" value="CUB"/>
    <property type="match status" value="4"/>
</dbReference>
<gene>
    <name evidence="6" type="ORF">ODALV1_LOCUS17461</name>
</gene>
<keyword evidence="4" id="KW-0732">Signal</keyword>
<dbReference type="SUPFAM" id="SSF49854">
    <property type="entry name" value="Spermadhesin, CUB domain"/>
    <property type="match status" value="4"/>
</dbReference>
<feature type="domain" description="CUB" evidence="5">
    <location>
        <begin position="30"/>
        <end position="173"/>
    </location>
</feature>
<keyword evidence="7" id="KW-1185">Reference proteome</keyword>
<evidence type="ECO:0000256" key="1">
    <source>
        <dbReference type="ARBA" id="ARBA00023157"/>
    </source>
</evidence>
<evidence type="ECO:0000256" key="4">
    <source>
        <dbReference type="SAM" id="SignalP"/>
    </source>
</evidence>
<feature type="domain" description="CUB" evidence="5">
    <location>
        <begin position="190"/>
        <end position="310"/>
    </location>
</feature>